<dbReference type="InterPro" id="IPR013783">
    <property type="entry name" value="Ig-like_fold"/>
</dbReference>
<evidence type="ECO:0000313" key="10">
    <source>
        <dbReference type="Proteomes" id="UP001178461"/>
    </source>
</evidence>
<gene>
    <name evidence="9" type="ORF">PODLI_1B026219</name>
</gene>
<dbReference type="InterPro" id="IPR026524">
    <property type="entry name" value="LY6G6d/LY6G6f"/>
</dbReference>
<proteinExistence type="predicted"/>
<evidence type="ECO:0000256" key="5">
    <source>
        <dbReference type="ARBA" id="ARBA00023157"/>
    </source>
</evidence>
<evidence type="ECO:0000256" key="3">
    <source>
        <dbReference type="ARBA" id="ARBA00022729"/>
    </source>
</evidence>
<evidence type="ECO:0000256" key="2">
    <source>
        <dbReference type="ARBA" id="ARBA00022475"/>
    </source>
</evidence>
<keyword evidence="7" id="KW-0812">Transmembrane</keyword>
<protein>
    <submittedName>
        <fullName evidence="9">Antigen 6 complex locus G6f-like</fullName>
    </submittedName>
</protein>
<dbReference type="GO" id="GO:0005886">
    <property type="term" value="C:plasma membrane"/>
    <property type="evidence" value="ECO:0007669"/>
    <property type="project" value="UniProtKB-SubCell"/>
</dbReference>
<comment type="subcellular location">
    <subcellularLocation>
        <location evidence="1">Cell membrane</location>
    </subcellularLocation>
</comment>
<keyword evidence="5" id="KW-1015">Disulfide bond</keyword>
<keyword evidence="2" id="KW-1003">Cell membrane</keyword>
<dbReference type="Pfam" id="PF07686">
    <property type="entry name" value="V-set"/>
    <property type="match status" value="1"/>
</dbReference>
<dbReference type="Proteomes" id="UP001178461">
    <property type="component" value="Chromosome 2"/>
</dbReference>
<feature type="transmembrane region" description="Helical" evidence="7">
    <location>
        <begin position="252"/>
        <end position="274"/>
    </location>
</feature>
<dbReference type="AlphaFoldDB" id="A0AA35JXL7"/>
<dbReference type="Gene3D" id="2.60.40.10">
    <property type="entry name" value="Immunoglobulins"/>
    <property type="match status" value="1"/>
</dbReference>
<dbReference type="EMBL" id="OX395127">
    <property type="protein sequence ID" value="CAI5768032.1"/>
    <property type="molecule type" value="Genomic_DNA"/>
</dbReference>
<dbReference type="PANTHER" id="PTHR32286">
    <property type="entry name" value="LYMPHOCYTE ANTIGEN 6 COMPLEX LOCUS PROTEIN G6F"/>
    <property type="match status" value="1"/>
</dbReference>
<keyword evidence="7" id="KW-1133">Transmembrane helix</keyword>
<evidence type="ECO:0000256" key="1">
    <source>
        <dbReference type="ARBA" id="ARBA00004236"/>
    </source>
</evidence>
<keyword evidence="4 7" id="KW-0472">Membrane</keyword>
<feature type="domain" description="Immunoglobulin" evidence="8">
    <location>
        <begin position="35"/>
        <end position="130"/>
    </location>
</feature>
<evidence type="ECO:0000256" key="6">
    <source>
        <dbReference type="ARBA" id="ARBA00023180"/>
    </source>
</evidence>
<dbReference type="SMART" id="SM00409">
    <property type="entry name" value="IG"/>
    <property type="match status" value="1"/>
</dbReference>
<dbReference type="PANTHER" id="PTHR32286:SF10">
    <property type="entry name" value="LYMPHOCYTE ANTIGEN 6 COMPLEX LOCUS PROTEIN G6F"/>
    <property type="match status" value="1"/>
</dbReference>
<name>A0AA35JXL7_9SAUR</name>
<accession>A0AA35JXL7</accession>
<dbReference type="SUPFAM" id="SSF48726">
    <property type="entry name" value="Immunoglobulin"/>
    <property type="match status" value="1"/>
</dbReference>
<keyword evidence="6" id="KW-0325">Glycoprotein</keyword>
<evidence type="ECO:0000256" key="7">
    <source>
        <dbReference type="SAM" id="Phobius"/>
    </source>
</evidence>
<keyword evidence="10" id="KW-1185">Reference proteome</keyword>
<evidence type="ECO:0000259" key="8">
    <source>
        <dbReference type="SMART" id="SM00409"/>
    </source>
</evidence>
<keyword evidence="3" id="KW-0732">Signal</keyword>
<organism evidence="9 10">
    <name type="scientific">Podarcis lilfordi</name>
    <name type="common">Lilford's wall lizard</name>
    <dbReference type="NCBI Taxonomy" id="74358"/>
    <lineage>
        <taxon>Eukaryota</taxon>
        <taxon>Metazoa</taxon>
        <taxon>Chordata</taxon>
        <taxon>Craniata</taxon>
        <taxon>Vertebrata</taxon>
        <taxon>Euteleostomi</taxon>
        <taxon>Lepidosauria</taxon>
        <taxon>Squamata</taxon>
        <taxon>Bifurcata</taxon>
        <taxon>Unidentata</taxon>
        <taxon>Episquamata</taxon>
        <taxon>Laterata</taxon>
        <taxon>Lacertibaenia</taxon>
        <taxon>Lacertidae</taxon>
        <taxon>Podarcis</taxon>
    </lineage>
</organism>
<dbReference type="InterPro" id="IPR013106">
    <property type="entry name" value="Ig_V-set"/>
</dbReference>
<reference evidence="9" key="1">
    <citation type="submission" date="2022-12" db="EMBL/GenBank/DDBJ databases">
        <authorList>
            <person name="Alioto T."/>
            <person name="Alioto T."/>
            <person name="Gomez Garrido J."/>
        </authorList>
    </citation>
    <scope>NUCLEOTIDE SEQUENCE</scope>
</reference>
<sequence length="307" mass="34269">MSSQKRLPSKMDGGPQNFKAALAALAAIFLRLGGAELIYAEKGSSPELPCPGKHGEVSWYLQQSGPTLLFSKRENGPVTRLPEAWDRLSVLPNDSLQFSNVTDSDHGRYWCSSVNYYDLVVTTGTKRMLESRLSDLVCYVLSCSVSSKKLDNNVVSWWEGKKALQQGEKERDYSIFKGHRASQLHICLREGKETKERRLKCSFAEKQEITFRLTGREQDSCGCCGWLPSPPGKVKGCLTPPCPESEGNGGTWIPLAVCVTLQSLIIFVLGVLLWRSCRQKHPTHLEELRKDVSKLDGTSQVYVNVRT</sequence>
<dbReference type="InterPro" id="IPR003599">
    <property type="entry name" value="Ig_sub"/>
</dbReference>
<evidence type="ECO:0000313" key="9">
    <source>
        <dbReference type="EMBL" id="CAI5768032.1"/>
    </source>
</evidence>
<evidence type="ECO:0000256" key="4">
    <source>
        <dbReference type="ARBA" id="ARBA00023136"/>
    </source>
</evidence>
<dbReference type="InterPro" id="IPR036179">
    <property type="entry name" value="Ig-like_dom_sf"/>
</dbReference>